<evidence type="ECO:0000256" key="6">
    <source>
        <dbReference type="PROSITE-ProRule" id="PRU01024"/>
    </source>
</evidence>
<dbReference type="EnsemblMetazoa" id="CapteT141998">
    <property type="protein sequence ID" value="CapteP141998"/>
    <property type="gene ID" value="CapteG141998"/>
</dbReference>
<dbReference type="InterPro" id="IPR045850">
    <property type="entry name" value="TRM2_met"/>
</dbReference>
<evidence type="ECO:0000256" key="3">
    <source>
        <dbReference type="ARBA" id="ARBA00022691"/>
    </source>
</evidence>
<keyword evidence="3 6" id="KW-0949">S-adenosyl-L-methionine</keyword>
<proteinExistence type="inferred from homology"/>
<dbReference type="PROSITE" id="PS51687">
    <property type="entry name" value="SAM_MT_RNA_M5U"/>
    <property type="match status" value="1"/>
</dbReference>
<gene>
    <name evidence="7" type="ORF">CAPTEDRAFT_141998</name>
</gene>
<dbReference type="Pfam" id="PF05958">
    <property type="entry name" value="tRNA_U5-meth_tr"/>
    <property type="match status" value="1"/>
</dbReference>
<dbReference type="AlphaFoldDB" id="R7U624"/>
<dbReference type="GO" id="GO:0006396">
    <property type="term" value="P:RNA processing"/>
    <property type="evidence" value="ECO:0007669"/>
    <property type="project" value="InterPro"/>
</dbReference>
<evidence type="ECO:0000256" key="1">
    <source>
        <dbReference type="ARBA" id="ARBA00022603"/>
    </source>
</evidence>
<dbReference type="HOGENOM" id="CLU_014689_4_0_1"/>
<dbReference type="InterPro" id="IPR030391">
    <property type="entry name" value="MeTrfase_TrmA_CS"/>
</dbReference>
<evidence type="ECO:0000256" key="5">
    <source>
        <dbReference type="ARBA" id="ARBA00047278"/>
    </source>
</evidence>
<evidence type="ECO:0000256" key="4">
    <source>
        <dbReference type="ARBA" id="ARBA00033763"/>
    </source>
</evidence>
<comment type="similarity">
    <text evidence="6">Belongs to the class I-like SAM-binding methyltransferase superfamily. RNA M5U methyltransferase family.</text>
</comment>
<dbReference type="InterPro" id="IPR010280">
    <property type="entry name" value="U5_MeTrfase_fam"/>
</dbReference>
<keyword evidence="1 6" id="KW-0489">Methyltransferase</keyword>
<feature type="binding site" evidence="6">
    <location>
        <position position="69"/>
    </location>
    <ligand>
        <name>S-adenosyl-L-methionine</name>
        <dbReference type="ChEBI" id="CHEBI:59789"/>
    </ligand>
</feature>
<reference evidence="7 9" key="2">
    <citation type="journal article" date="2013" name="Nature">
        <title>Insights into bilaterian evolution from three spiralian genomes.</title>
        <authorList>
            <person name="Simakov O."/>
            <person name="Marletaz F."/>
            <person name="Cho S.J."/>
            <person name="Edsinger-Gonzales E."/>
            <person name="Havlak P."/>
            <person name="Hellsten U."/>
            <person name="Kuo D.H."/>
            <person name="Larsson T."/>
            <person name="Lv J."/>
            <person name="Arendt D."/>
            <person name="Savage R."/>
            <person name="Osoegawa K."/>
            <person name="de Jong P."/>
            <person name="Grimwood J."/>
            <person name="Chapman J.A."/>
            <person name="Shapiro H."/>
            <person name="Aerts A."/>
            <person name="Otillar R.P."/>
            <person name="Terry A.Y."/>
            <person name="Boore J.L."/>
            <person name="Grigoriev I.V."/>
            <person name="Lindberg D.R."/>
            <person name="Seaver E.C."/>
            <person name="Weisblat D.A."/>
            <person name="Putnam N.H."/>
            <person name="Rokhsar D.S."/>
        </authorList>
    </citation>
    <scope>NUCLEOTIDE SEQUENCE</scope>
    <source>
        <strain evidence="7 9">I ESC-2004</strain>
    </source>
</reference>
<dbReference type="CDD" id="cd02440">
    <property type="entry name" value="AdoMet_MTases"/>
    <property type="match status" value="1"/>
</dbReference>
<keyword evidence="2 6" id="KW-0808">Transferase</keyword>
<dbReference type="GO" id="GO:0030697">
    <property type="term" value="F:tRNA (uracil(54)-C5)-methyltransferase activity, S-adenosyl methionine-dependent"/>
    <property type="evidence" value="ECO:0007669"/>
    <property type="project" value="UniProtKB-EC"/>
</dbReference>
<keyword evidence="9" id="KW-1185">Reference proteome</keyword>
<reference evidence="8" key="3">
    <citation type="submission" date="2015-06" db="UniProtKB">
        <authorList>
            <consortium name="EnsemblMetazoa"/>
        </authorList>
    </citation>
    <scope>IDENTIFICATION</scope>
</reference>
<protein>
    <recommendedName>
        <fullName evidence="4">tRNA (uracil(54)-C(5))-methyltransferase</fullName>
        <ecNumber evidence="4">2.1.1.35</ecNumber>
    </recommendedName>
</protein>
<feature type="binding site" evidence="6">
    <location>
        <position position="168"/>
    </location>
    <ligand>
        <name>S-adenosyl-L-methionine</name>
        <dbReference type="ChEBI" id="CHEBI:59789"/>
    </ligand>
</feature>
<dbReference type="InterPro" id="IPR029063">
    <property type="entry name" value="SAM-dependent_MTases_sf"/>
</dbReference>
<dbReference type="EC" id="2.1.1.35" evidence="4"/>
<dbReference type="GO" id="GO:0032259">
    <property type="term" value="P:methylation"/>
    <property type="evidence" value="ECO:0007669"/>
    <property type="project" value="UniProtKB-KW"/>
</dbReference>
<evidence type="ECO:0000256" key="2">
    <source>
        <dbReference type="ARBA" id="ARBA00022679"/>
    </source>
</evidence>
<dbReference type="OrthoDB" id="10250660at2759"/>
<dbReference type="OMA" id="HTTHYET"/>
<comment type="catalytic activity">
    <reaction evidence="5">
        <text>uridine(54) in tRNA + S-adenosyl-L-methionine = 5-methyluridine(54) in tRNA + S-adenosyl-L-homocysteine + H(+)</text>
        <dbReference type="Rhea" id="RHEA:42712"/>
        <dbReference type="Rhea" id="RHEA-COMP:10167"/>
        <dbReference type="Rhea" id="RHEA-COMP:10193"/>
        <dbReference type="ChEBI" id="CHEBI:15378"/>
        <dbReference type="ChEBI" id="CHEBI:57856"/>
        <dbReference type="ChEBI" id="CHEBI:59789"/>
        <dbReference type="ChEBI" id="CHEBI:65315"/>
        <dbReference type="ChEBI" id="CHEBI:74447"/>
        <dbReference type="EC" id="2.1.1.35"/>
    </reaction>
    <physiologicalReaction direction="left-to-right" evidence="5">
        <dbReference type="Rhea" id="RHEA:42713"/>
    </physiologicalReaction>
</comment>
<accession>R7U624</accession>
<dbReference type="EMBL" id="AMQN01001976">
    <property type="status" value="NOT_ANNOTATED_CDS"/>
    <property type="molecule type" value="Genomic_DNA"/>
</dbReference>
<evidence type="ECO:0000313" key="8">
    <source>
        <dbReference type="EnsemblMetazoa" id="CapteP141998"/>
    </source>
</evidence>
<evidence type="ECO:0000313" key="9">
    <source>
        <dbReference type="Proteomes" id="UP000014760"/>
    </source>
</evidence>
<dbReference type="Proteomes" id="UP000014760">
    <property type="component" value="Unassembled WGS sequence"/>
</dbReference>
<organism evidence="7">
    <name type="scientific">Capitella teleta</name>
    <name type="common">Polychaete worm</name>
    <dbReference type="NCBI Taxonomy" id="283909"/>
    <lineage>
        <taxon>Eukaryota</taxon>
        <taxon>Metazoa</taxon>
        <taxon>Spiralia</taxon>
        <taxon>Lophotrochozoa</taxon>
        <taxon>Annelida</taxon>
        <taxon>Polychaeta</taxon>
        <taxon>Sedentaria</taxon>
        <taxon>Scolecida</taxon>
        <taxon>Capitellidae</taxon>
        <taxon>Capitella</taxon>
    </lineage>
</organism>
<name>R7U624_CAPTE</name>
<dbReference type="Gene3D" id="3.40.50.150">
    <property type="entry name" value="Vaccinia Virus protein VP39"/>
    <property type="match status" value="1"/>
</dbReference>
<dbReference type="SUPFAM" id="SSF53335">
    <property type="entry name" value="S-adenosyl-L-methionine-dependent methyltransferases"/>
    <property type="match status" value="1"/>
</dbReference>
<sequence length="245" mass="27432">MDDIKQNCIDFFFKGPGNEFNVKSLYFQDCPLSVCLHGQAPYEHLHGDTAIMETLLGCTFRIVPGNFFQVNVAAAEIMYEQIRQEAGFTKDSILLDLCCGTGIVSIIMSPHVKKSIGIELLQSSIDTAKQTAQLNGVTNVEFIQGKVERKLRLVTHNLKGAEVIAIVNPSRGGLGRVVLDEIRRCKSIRKVIYVSCKPMGRPLFNIMRLCQSGETLGKPFLVNRAIAIDMFPHTRHYEVIFSLQR</sequence>
<dbReference type="PROSITE" id="PS01231">
    <property type="entry name" value="TRMA_2"/>
    <property type="match status" value="1"/>
</dbReference>
<evidence type="ECO:0000313" key="7">
    <source>
        <dbReference type="EMBL" id="ELT99146.1"/>
    </source>
</evidence>
<dbReference type="GO" id="GO:0003723">
    <property type="term" value="F:RNA binding"/>
    <property type="evidence" value="ECO:0007669"/>
    <property type="project" value="TreeGrafter"/>
</dbReference>
<feature type="active site" description="Nucleophile" evidence="6">
    <location>
        <position position="196"/>
    </location>
</feature>
<dbReference type="STRING" id="283909.R7U624"/>
<feature type="binding site" evidence="6">
    <location>
        <position position="119"/>
    </location>
    <ligand>
        <name>S-adenosyl-L-methionine</name>
        <dbReference type="ChEBI" id="CHEBI:59789"/>
    </ligand>
</feature>
<comment type="caution">
    <text evidence="6">Lacks conserved residue(s) required for the propagation of feature annotation.</text>
</comment>
<dbReference type="PANTHER" id="PTHR45904:SF1">
    <property type="entry name" value="TRNA (URACIL-5-)-METHYLTRANSFERASE HOMOLOG B"/>
    <property type="match status" value="1"/>
</dbReference>
<reference evidence="9" key="1">
    <citation type="submission" date="2012-12" db="EMBL/GenBank/DDBJ databases">
        <authorList>
            <person name="Hellsten U."/>
            <person name="Grimwood J."/>
            <person name="Chapman J.A."/>
            <person name="Shapiro H."/>
            <person name="Aerts A."/>
            <person name="Otillar R.P."/>
            <person name="Terry A.Y."/>
            <person name="Boore J.L."/>
            <person name="Simakov O."/>
            <person name="Marletaz F."/>
            <person name="Cho S.-J."/>
            <person name="Edsinger-Gonzales E."/>
            <person name="Havlak P."/>
            <person name="Kuo D.-H."/>
            <person name="Larsson T."/>
            <person name="Lv J."/>
            <person name="Arendt D."/>
            <person name="Savage R."/>
            <person name="Osoegawa K."/>
            <person name="de Jong P."/>
            <person name="Lindberg D.R."/>
            <person name="Seaver E.C."/>
            <person name="Weisblat D.A."/>
            <person name="Putnam N.H."/>
            <person name="Grigoriev I.V."/>
            <person name="Rokhsar D.S."/>
        </authorList>
    </citation>
    <scope>NUCLEOTIDE SEQUENCE</scope>
    <source>
        <strain evidence="9">I ESC-2004</strain>
    </source>
</reference>
<dbReference type="PANTHER" id="PTHR45904">
    <property type="entry name" value="TRNA (URACIL-5-)-METHYLTRANSFERASE"/>
    <property type="match status" value="1"/>
</dbReference>
<dbReference type="EMBL" id="KB307198">
    <property type="protein sequence ID" value="ELT99146.1"/>
    <property type="molecule type" value="Genomic_DNA"/>
</dbReference>